<dbReference type="Gene3D" id="3.60.15.10">
    <property type="entry name" value="Ribonuclease Z/Hydroxyacylglutathione hydrolase-like"/>
    <property type="match status" value="1"/>
</dbReference>
<dbReference type="EMBL" id="JAHWBK010000004">
    <property type="protein sequence ID" value="MCV0324352.1"/>
    <property type="molecule type" value="Genomic_DNA"/>
</dbReference>
<organism evidence="1 2">
    <name type="scientific">Stenotrophomonas riyadhensis</name>
    <dbReference type="NCBI Taxonomy" id="2859893"/>
    <lineage>
        <taxon>Bacteria</taxon>
        <taxon>Pseudomonadati</taxon>
        <taxon>Pseudomonadota</taxon>
        <taxon>Gammaproteobacteria</taxon>
        <taxon>Lysobacterales</taxon>
        <taxon>Lysobacteraceae</taxon>
        <taxon>Stenotrophomonas</taxon>
    </lineage>
</organism>
<protein>
    <submittedName>
        <fullName evidence="1">Metallohydrolase</fullName>
    </submittedName>
</protein>
<sequence>MLSHPDADHCLGLSRHFYLGPIEDYPDDKKDDKDKRIVIREIWSSPLIFRRRSKNHVLCSDAVAFNSEAKRRVSQFRKGLGNRDGERVLLMGEDVEGKTNDLSSILIKPGAQFNRVNGVLNNYFQARLIAPILCDDADVVEELKKNNSSIVMNFELDSIEPGRPRCKFLTGGDAEVYIWELLWKEYQDEPEVLEYDLLQAPHHCSWHSLSWDSWSKKGKNALVSPDARDALGQARRGAMVVASSKRILDDEKDPPCIRAKREYLSILEPVGGIFMCTGEHPNYWNQAPLDLQVSHGSVRVKKAGAGSTTVAALAAAPRAGSPK</sequence>
<reference evidence="1 2" key="1">
    <citation type="submission" date="2021-07" db="EMBL/GenBank/DDBJ databases">
        <title>Clinical implication of Pseudomonas aeruginosa: further insight on the antimicrobial resistance.</title>
        <authorList>
            <person name="Macori G."/>
            <person name="Fanning S."/>
            <person name="Alqahtani A."/>
        </authorList>
    </citation>
    <scope>NUCLEOTIDE SEQUENCE [LARGE SCALE GENOMIC DNA]</scope>
    <source>
        <strain evidence="1 2">CFS3442</strain>
    </source>
</reference>
<comment type="caution">
    <text evidence="1">The sequence shown here is derived from an EMBL/GenBank/DDBJ whole genome shotgun (WGS) entry which is preliminary data.</text>
</comment>
<dbReference type="Proteomes" id="UP001208054">
    <property type="component" value="Unassembled WGS sequence"/>
</dbReference>
<proteinExistence type="predicted"/>
<evidence type="ECO:0000313" key="2">
    <source>
        <dbReference type="Proteomes" id="UP001208054"/>
    </source>
</evidence>
<accession>A0ABT2XEJ0</accession>
<keyword evidence="2" id="KW-1185">Reference proteome</keyword>
<name>A0ABT2XEJ0_9GAMM</name>
<evidence type="ECO:0000313" key="1">
    <source>
        <dbReference type="EMBL" id="MCV0324352.1"/>
    </source>
</evidence>
<dbReference type="InterPro" id="IPR036866">
    <property type="entry name" value="RibonucZ/Hydroxyglut_hydro"/>
</dbReference>
<gene>
    <name evidence="1" type="ORF">KYJ44_08475</name>
</gene>